<dbReference type="Proteomes" id="UP000696573">
    <property type="component" value="Unassembled WGS sequence"/>
</dbReference>
<keyword evidence="3" id="KW-0812">Transmembrane</keyword>
<accession>A0A9N9VLI2</accession>
<dbReference type="SUPFAM" id="SSF103473">
    <property type="entry name" value="MFS general substrate transporter"/>
    <property type="match status" value="1"/>
</dbReference>
<feature type="transmembrane region" description="Helical" evidence="3">
    <location>
        <begin position="398"/>
        <end position="419"/>
    </location>
</feature>
<dbReference type="GO" id="GO:0022857">
    <property type="term" value="F:transmembrane transporter activity"/>
    <property type="evidence" value="ECO:0007669"/>
    <property type="project" value="InterPro"/>
</dbReference>
<evidence type="ECO:0000313" key="6">
    <source>
        <dbReference type="Proteomes" id="UP000696573"/>
    </source>
</evidence>
<organism evidence="5 6">
    <name type="scientific">Clonostachys rhizophaga</name>
    <dbReference type="NCBI Taxonomy" id="160324"/>
    <lineage>
        <taxon>Eukaryota</taxon>
        <taxon>Fungi</taxon>
        <taxon>Dikarya</taxon>
        <taxon>Ascomycota</taxon>
        <taxon>Pezizomycotina</taxon>
        <taxon>Sordariomycetes</taxon>
        <taxon>Hypocreomycetidae</taxon>
        <taxon>Hypocreales</taxon>
        <taxon>Bionectriaceae</taxon>
        <taxon>Clonostachys</taxon>
    </lineage>
</organism>
<feature type="transmembrane region" description="Helical" evidence="3">
    <location>
        <begin position="241"/>
        <end position="264"/>
    </location>
</feature>
<feature type="transmembrane region" description="Helical" evidence="3">
    <location>
        <begin position="198"/>
        <end position="220"/>
    </location>
</feature>
<feature type="transmembrane region" description="Helical" evidence="3">
    <location>
        <begin position="368"/>
        <end position="386"/>
    </location>
</feature>
<reference evidence="5" key="1">
    <citation type="submission" date="2021-10" db="EMBL/GenBank/DDBJ databases">
        <authorList>
            <person name="Piombo E."/>
        </authorList>
    </citation>
    <scope>NUCLEOTIDE SEQUENCE</scope>
</reference>
<evidence type="ECO:0000259" key="4">
    <source>
        <dbReference type="PROSITE" id="PS50850"/>
    </source>
</evidence>
<dbReference type="PANTHER" id="PTHR11360">
    <property type="entry name" value="MONOCARBOXYLATE TRANSPORTER"/>
    <property type="match status" value="1"/>
</dbReference>
<feature type="transmembrane region" description="Helical" evidence="3">
    <location>
        <begin position="109"/>
        <end position="128"/>
    </location>
</feature>
<dbReference type="Gene3D" id="1.20.1250.20">
    <property type="entry name" value="MFS general substrate transporter like domains"/>
    <property type="match status" value="2"/>
</dbReference>
<feature type="transmembrane region" description="Helical" evidence="3">
    <location>
        <begin position="134"/>
        <end position="155"/>
    </location>
</feature>
<dbReference type="AlphaFoldDB" id="A0A9N9VLI2"/>
<feature type="transmembrane region" description="Helical" evidence="3">
    <location>
        <begin position="80"/>
        <end position="102"/>
    </location>
</feature>
<feature type="transmembrane region" description="Helical" evidence="3">
    <location>
        <begin position="330"/>
        <end position="356"/>
    </location>
</feature>
<dbReference type="InterPro" id="IPR036259">
    <property type="entry name" value="MFS_trans_sf"/>
</dbReference>
<name>A0A9N9VLI2_9HYPO</name>
<sequence length="508" mass="54628">MEYHGTLNIDVPCFNASKLQTTKLFSLATLYLHLDDGRKQHTTDVGVRGRGISRAGPESLHVILVYLSENQLAGYSESEVGSIFSIFAFLFFFGGLQVGPIFDSYGLRLLLPTGAFGLVISLICSSFFKTYYQFLLAFSVLGGIASSILWTSSIATLGHWFQLNRGLATGLATTAGGFGGATFPILFNQLTPGLGFAWSIRCFALLSVFCFLISSLLLKTRLPRNRQARLILDWGGGFKDIQFVLTMSAIFILDWAVLVPPAYITTYSSSHGFNNISPHILAILNAASIFGRGIPGPVADRLGRFNIMILCSAVCAFSILGLWLNAGSSAVVTVAFAALYGFFSGSAYSLTPVCVAQLCRTENYASRYGTAYGVVSLATLAGIPISGNILSTGNGENYQALILFCGAAYAGSTGLFIVARGREIGTLKELRAIEASIWAKIFSFEGLGGHLSLLRKRSDDETLTYLIYMVTGLKVAFGAKLAKANAKNTKVDGKLDMIDPQRGGIWGC</sequence>
<dbReference type="OrthoDB" id="410267at2759"/>
<evidence type="ECO:0000256" key="1">
    <source>
        <dbReference type="ARBA" id="ARBA00004141"/>
    </source>
</evidence>
<dbReference type="EMBL" id="CABFNQ020000715">
    <property type="protein sequence ID" value="CAH0025657.1"/>
    <property type="molecule type" value="Genomic_DNA"/>
</dbReference>
<feature type="domain" description="Major facilitator superfamily (MFS) profile" evidence="4">
    <location>
        <begin position="21"/>
        <end position="423"/>
    </location>
</feature>
<keyword evidence="3" id="KW-0472">Membrane</keyword>
<dbReference type="PROSITE" id="PS50850">
    <property type="entry name" value="MFS"/>
    <property type="match status" value="1"/>
</dbReference>
<dbReference type="Pfam" id="PF07690">
    <property type="entry name" value="MFS_1"/>
    <property type="match status" value="1"/>
</dbReference>
<dbReference type="InterPro" id="IPR050327">
    <property type="entry name" value="Proton-linked_MCT"/>
</dbReference>
<evidence type="ECO:0000313" key="5">
    <source>
        <dbReference type="EMBL" id="CAH0025657.1"/>
    </source>
</evidence>
<comment type="similarity">
    <text evidence="2">Belongs to the major facilitator superfamily. Monocarboxylate porter (TC 2.A.1.13) family.</text>
</comment>
<protein>
    <recommendedName>
        <fullName evidence="4">Major facilitator superfamily (MFS) profile domain-containing protein</fullName>
    </recommendedName>
</protein>
<feature type="transmembrane region" description="Helical" evidence="3">
    <location>
        <begin position="276"/>
        <end position="293"/>
    </location>
</feature>
<feature type="transmembrane region" description="Helical" evidence="3">
    <location>
        <begin position="305"/>
        <end position="324"/>
    </location>
</feature>
<proteinExistence type="inferred from homology"/>
<dbReference type="InterPro" id="IPR020846">
    <property type="entry name" value="MFS_dom"/>
</dbReference>
<dbReference type="InterPro" id="IPR011701">
    <property type="entry name" value="MFS"/>
</dbReference>
<gene>
    <name evidence="5" type="ORF">CRHIZ90672A_00008358</name>
</gene>
<evidence type="ECO:0000256" key="3">
    <source>
        <dbReference type="SAM" id="Phobius"/>
    </source>
</evidence>
<dbReference type="GO" id="GO:0016020">
    <property type="term" value="C:membrane"/>
    <property type="evidence" value="ECO:0007669"/>
    <property type="project" value="UniProtKB-SubCell"/>
</dbReference>
<keyword evidence="6" id="KW-1185">Reference proteome</keyword>
<keyword evidence="3" id="KW-1133">Transmembrane helix</keyword>
<evidence type="ECO:0000256" key="2">
    <source>
        <dbReference type="ARBA" id="ARBA00006727"/>
    </source>
</evidence>
<comment type="caution">
    <text evidence="5">The sequence shown here is derived from an EMBL/GenBank/DDBJ whole genome shotgun (WGS) entry which is preliminary data.</text>
</comment>
<comment type="subcellular location">
    <subcellularLocation>
        <location evidence="1">Membrane</location>
        <topology evidence="1">Multi-pass membrane protein</topology>
    </subcellularLocation>
</comment>
<dbReference type="PANTHER" id="PTHR11360:SF240">
    <property type="entry name" value="MONOCARBOXYLATE TRANSPORTER (EUROFUNG)-RELATED"/>
    <property type="match status" value="1"/>
</dbReference>